<evidence type="ECO:0000256" key="1">
    <source>
        <dbReference type="SAM" id="MobiDB-lite"/>
    </source>
</evidence>
<dbReference type="PROSITE" id="PS50010">
    <property type="entry name" value="DH_2"/>
    <property type="match status" value="1"/>
</dbReference>
<organism evidence="4 5">
    <name type="scientific">Acanthosepion pharaonis</name>
    <name type="common">Pharaoh cuttlefish</name>
    <name type="synonym">Sepia pharaonis</name>
    <dbReference type="NCBI Taxonomy" id="158019"/>
    <lineage>
        <taxon>Eukaryota</taxon>
        <taxon>Metazoa</taxon>
        <taxon>Spiralia</taxon>
        <taxon>Lophotrochozoa</taxon>
        <taxon>Mollusca</taxon>
        <taxon>Cephalopoda</taxon>
        <taxon>Coleoidea</taxon>
        <taxon>Decapodiformes</taxon>
        <taxon>Sepiida</taxon>
        <taxon>Sepiina</taxon>
        <taxon>Sepiidae</taxon>
        <taxon>Acanthosepion</taxon>
    </lineage>
</organism>
<dbReference type="PANTHER" id="PTHR45845">
    <property type="entry name" value="RHO GUANINE NUCLEOTIDE EXCHANGE FACTOR-RELATED"/>
    <property type="match status" value="1"/>
</dbReference>
<feature type="compositionally biased region" description="Polar residues" evidence="1">
    <location>
        <begin position="818"/>
        <end position="833"/>
    </location>
</feature>
<dbReference type="SUPFAM" id="SSF48065">
    <property type="entry name" value="DBL homology domain (DH-domain)"/>
    <property type="match status" value="1"/>
</dbReference>
<gene>
    <name evidence="4" type="ORF">SPHA_49816</name>
</gene>
<accession>A0A812D712</accession>
<dbReference type="OrthoDB" id="6152532at2759"/>
<feature type="compositionally biased region" description="Basic and acidic residues" evidence="1">
    <location>
        <begin position="795"/>
        <end position="807"/>
    </location>
</feature>
<feature type="region of interest" description="Disordered" evidence="1">
    <location>
        <begin position="186"/>
        <end position="205"/>
    </location>
</feature>
<comment type="caution">
    <text evidence="4">The sequence shown here is derived from an EMBL/GenBank/DDBJ whole genome shotgun (WGS) entry which is preliminary data.</text>
</comment>
<dbReference type="InterPro" id="IPR035899">
    <property type="entry name" value="DBL_dom_sf"/>
</dbReference>
<dbReference type="InterPro" id="IPR055251">
    <property type="entry name" value="SOS1_NGEF_PH"/>
</dbReference>
<evidence type="ECO:0000313" key="4">
    <source>
        <dbReference type="EMBL" id="CAE1293472.1"/>
    </source>
</evidence>
<feature type="region of interest" description="Disordered" evidence="1">
    <location>
        <begin position="238"/>
        <end position="277"/>
    </location>
</feature>
<feature type="region of interest" description="Disordered" evidence="1">
    <location>
        <begin position="787"/>
        <end position="840"/>
    </location>
</feature>
<feature type="domain" description="PH" evidence="2">
    <location>
        <begin position="532"/>
        <end position="640"/>
    </location>
</feature>
<dbReference type="InterPro" id="IPR000219">
    <property type="entry name" value="DH_dom"/>
</dbReference>
<dbReference type="PANTHER" id="PTHR45845:SF3">
    <property type="entry name" value="PURATROPHIN-1-LIKE, ISOFORM A"/>
    <property type="match status" value="1"/>
</dbReference>
<dbReference type="Pfam" id="PF22697">
    <property type="entry name" value="SOS1_NGEF_PH"/>
    <property type="match status" value="1"/>
</dbReference>
<dbReference type="Pfam" id="PF00621">
    <property type="entry name" value="RhoGEF"/>
    <property type="match status" value="1"/>
</dbReference>
<dbReference type="InterPro" id="IPR011993">
    <property type="entry name" value="PH-like_dom_sf"/>
</dbReference>
<dbReference type="AlphaFoldDB" id="A0A812D712"/>
<protein>
    <submittedName>
        <fullName evidence="4">Puratrophin-1,Pleckstrin homology domain-containing family G member 4B</fullName>
    </submittedName>
</protein>
<sequence length="875" mass="98544">MKTENCTTEEKLDAMLQDMDTFIQEHPPITPEVFTETLNQAKQLKNEKLISQCERTIARCKETQSKLNSRRNALQRAKVQLMKAKSDSPCNCIVKSSGPDIDDTYLLAPAVSKKTSSWHVTCTSLPTSPKLHPRRSSLPNKGEVVQVSPISNLSSQNMEEYQEQLFNDGLITEDMSHRIVTSLPKSLTLRPTPDTNDCDTHGTREGSLFSRLPFSKKHMTRTVTVPVAQSYSMSQMQLSSSQTIPQMDGSLTIEPLPSSISSNSSQNSSSSSMPDELASSLHLASSCRYLTDPPIHPHLHTSPDLGNPPTPVNSHLFYLNAPENESWCTSPDGSPSIETGQKRTLSLILQELISTERDYVWALQLIVDNYIPEIKKDDVPQALRGKRNVIFGNIEKIYEFHSRHFLQELENCKQQPFQIAQTFLSHEEQFYLYALYNKNKPKSDQLMQEHGTAYFRRKQFELNDKMNLSSYLLRPVQRMGKYALLLKQMLKECPESDNEFADLKNAEEMVKFHLRHGNDLLAMDSLKDCDVNLQEQGRLLRQDEFMVTQGRKKFMRHIFLFEELILFSKTKRNRQGGPESYVYKYSFKTSDIGLTENFRDKSNKFEIWFRRRSLGENYILHAQCSEMKNSWVGEISRLLWKQAIKNRESRKCEMASMGMGNKPCMDLKARSRNSIAVTSVDHFRNGNKRPISITSLSSTSSSSSGQSANHGLLNSLNLAFEALNAGSNTATDSPHFNRRSMNSSNESGICTDIFLEPDVPVSNRGIPAGSNSAATLPANMRLLPTSARSGAVADSNEKKEEPKDKSTVPDTPSDMETPVSSATCFTPLTTTPKQADPGKLWLDLSKIRTPPELKVRVLGPSQPKISSINAEESEL</sequence>
<dbReference type="SMART" id="SM00325">
    <property type="entry name" value="RhoGEF"/>
    <property type="match status" value="1"/>
</dbReference>
<dbReference type="Proteomes" id="UP000597762">
    <property type="component" value="Unassembled WGS sequence"/>
</dbReference>
<evidence type="ECO:0000259" key="3">
    <source>
        <dbReference type="PROSITE" id="PS50010"/>
    </source>
</evidence>
<evidence type="ECO:0000313" key="5">
    <source>
        <dbReference type="Proteomes" id="UP000597762"/>
    </source>
</evidence>
<feature type="domain" description="DH" evidence="3">
    <location>
        <begin position="344"/>
        <end position="520"/>
    </location>
</feature>
<dbReference type="InterPro" id="IPR052231">
    <property type="entry name" value="Rho_GEF_signaling-related"/>
</dbReference>
<dbReference type="PROSITE" id="PS50003">
    <property type="entry name" value="PH_DOMAIN"/>
    <property type="match status" value="1"/>
</dbReference>
<name>A0A812D712_ACAPH</name>
<keyword evidence="5" id="KW-1185">Reference proteome</keyword>
<dbReference type="CDD" id="cd13242">
    <property type="entry name" value="PH_puratrophin-1"/>
    <property type="match status" value="1"/>
</dbReference>
<dbReference type="GO" id="GO:0005085">
    <property type="term" value="F:guanyl-nucleotide exchange factor activity"/>
    <property type="evidence" value="ECO:0007669"/>
    <property type="project" value="InterPro"/>
</dbReference>
<feature type="compositionally biased region" description="Low complexity" evidence="1">
    <location>
        <begin position="258"/>
        <end position="272"/>
    </location>
</feature>
<dbReference type="InterPro" id="IPR001849">
    <property type="entry name" value="PH_domain"/>
</dbReference>
<evidence type="ECO:0000259" key="2">
    <source>
        <dbReference type="PROSITE" id="PS50003"/>
    </source>
</evidence>
<dbReference type="EMBL" id="CAHIKZ030002889">
    <property type="protein sequence ID" value="CAE1293472.1"/>
    <property type="molecule type" value="Genomic_DNA"/>
</dbReference>
<dbReference type="SMART" id="SM00233">
    <property type="entry name" value="PH"/>
    <property type="match status" value="1"/>
</dbReference>
<dbReference type="CDD" id="cd00160">
    <property type="entry name" value="RhoGEF"/>
    <property type="match status" value="1"/>
</dbReference>
<dbReference type="Gene3D" id="1.20.900.10">
    <property type="entry name" value="Dbl homology (DH) domain"/>
    <property type="match status" value="1"/>
</dbReference>
<proteinExistence type="predicted"/>
<reference evidence="4" key="1">
    <citation type="submission" date="2021-01" db="EMBL/GenBank/DDBJ databases">
        <authorList>
            <person name="Li R."/>
            <person name="Bekaert M."/>
        </authorList>
    </citation>
    <scope>NUCLEOTIDE SEQUENCE</scope>
    <source>
        <strain evidence="4">Farmed</strain>
    </source>
</reference>
<dbReference type="SUPFAM" id="SSF50729">
    <property type="entry name" value="PH domain-like"/>
    <property type="match status" value="1"/>
</dbReference>
<dbReference type="Gene3D" id="2.30.29.30">
    <property type="entry name" value="Pleckstrin-homology domain (PH domain)/Phosphotyrosine-binding domain (PTB)"/>
    <property type="match status" value="1"/>
</dbReference>